<name>A0A815XXV8_9BILA</name>
<protein>
    <submittedName>
        <fullName evidence="2">Uncharacterized protein</fullName>
    </submittedName>
</protein>
<accession>A0A815XXV8</accession>
<reference evidence="2" key="1">
    <citation type="submission" date="2021-02" db="EMBL/GenBank/DDBJ databases">
        <authorList>
            <person name="Nowell W R."/>
        </authorList>
    </citation>
    <scope>NUCLEOTIDE SEQUENCE</scope>
</reference>
<evidence type="ECO:0000313" key="2">
    <source>
        <dbReference type="EMBL" id="CAF1563150.1"/>
    </source>
</evidence>
<dbReference type="AlphaFoldDB" id="A0A815XXV8"/>
<gene>
    <name evidence="2" type="ORF">JXQ802_LOCUS44532</name>
    <name evidence="1" type="ORF">PYM288_LOCUS29121</name>
</gene>
<dbReference type="Proteomes" id="UP000663870">
    <property type="component" value="Unassembled WGS sequence"/>
</dbReference>
<dbReference type="EMBL" id="CAJNOL010003452">
    <property type="protein sequence ID" value="CAF1563150.1"/>
    <property type="molecule type" value="Genomic_DNA"/>
</dbReference>
<comment type="caution">
    <text evidence="2">The sequence shown here is derived from an EMBL/GenBank/DDBJ whole genome shotgun (WGS) entry which is preliminary data.</text>
</comment>
<proteinExistence type="predicted"/>
<keyword evidence="3" id="KW-1185">Reference proteome</keyword>
<dbReference type="Proteomes" id="UP000663854">
    <property type="component" value="Unassembled WGS sequence"/>
</dbReference>
<dbReference type="EMBL" id="CAJNOH010002303">
    <property type="protein sequence ID" value="CAF1285683.1"/>
    <property type="molecule type" value="Genomic_DNA"/>
</dbReference>
<evidence type="ECO:0000313" key="3">
    <source>
        <dbReference type="Proteomes" id="UP000663870"/>
    </source>
</evidence>
<organism evidence="2 3">
    <name type="scientific">Rotaria sordida</name>
    <dbReference type="NCBI Taxonomy" id="392033"/>
    <lineage>
        <taxon>Eukaryota</taxon>
        <taxon>Metazoa</taxon>
        <taxon>Spiralia</taxon>
        <taxon>Gnathifera</taxon>
        <taxon>Rotifera</taxon>
        <taxon>Eurotatoria</taxon>
        <taxon>Bdelloidea</taxon>
        <taxon>Philodinida</taxon>
        <taxon>Philodinidae</taxon>
        <taxon>Rotaria</taxon>
    </lineage>
</organism>
<evidence type="ECO:0000313" key="1">
    <source>
        <dbReference type="EMBL" id="CAF1285683.1"/>
    </source>
</evidence>
<sequence length="93" mass="10023">MLYIIPLAYAANANVAIDYIKVGGYNSTIVTRVGDYCNHIMTITIAGSNSSSSSSDLSVEIILLDNNTSFMQMSKPTITYVGGNFLNSGNLYQ</sequence>